<comment type="caution">
    <text evidence="2">The sequence shown here is derived from an EMBL/GenBank/DDBJ whole genome shotgun (WGS) entry which is preliminary data.</text>
</comment>
<gene>
    <name evidence="2" type="ORF">CPELLU_LOCUS13951</name>
</gene>
<dbReference type="AlphaFoldDB" id="A0A9N9NK01"/>
<organism evidence="2 3">
    <name type="scientific">Cetraspora pellucida</name>
    <dbReference type="NCBI Taxonomy" id="1433469"/>
    <lineage>
        <taxon>Eukaryota</taxon>
        <taxon>Fungi</taxon>
        <taxon>Fungi incertae sedis</taxon>
        <taxon>Mucoromycota</taxon>
        <taxon>Glomeromycotina</taxon>
        <taxon>Glomeromycetes</taxon>
        <taxon>Diversisporales</taxon>
        <taxon>Gigasporaceae</taxon>
        <taxon>Cetraspora</taxon>
    </lineage>
</organism>
<sequence length="63" mass="7347">MAIFLLATELAAFSLGLDLAIQFFITGMLAFIFHTERRCQYIVSRGDPFFCRYVGFFLHMVCW</sequence>
<dbReference type="Proteomes" id="UP000789759">
    <property type="component" value="Unassembled WGS sequence"/>
</dbReference>
<name>A0A9N9NK01_9GLOM</name>
<keyword evidence="1" id="KW-0472">Membrane</keyword>
<keyword evidence="3" id="KW-1185">Reference proteome</keyword>
<protein>
    <submittedName>
        <fullName evidence="2">8103_t:CDS:1</fullName>
    </submittedName>
</protein>
<keyword evidence="1" id="KW-1133">Transmembrane helix</keyword>
<proteinExistence type="predicted"/>
<dbReference type="EMBL" id="CAJVQA010015647">
    <property type="protein sequence ID" value="CAG8738485.1"/>
    <property type="molecule type" value="Genomic_DNA"/>
</dbReference>
<evidence type="ECO:0000313" key="3">
    <source>
        <dbReference type="Proteomes" id="UP000789759"/>
    </source>
</evidence>
<accession>A0A9N9NK01</accession>
<reference evidence="2" key="1">
    <citation type="submission" date="2021-06" db="EMBL/GenBank/DDBJ databases">
        <authorList>
            <person name="Kallberg Y."/>
            <person name="Tangrot J."/>
            <person name="Rosling A."/>
        </authorList>
    </citation>
    <scope>NUCLEOTIDE SEQUENCE</scope>
    <source>
        <strain evidence="2">FL966</strain>
    </source>
</reference>
<evidence type="ECO:0000313" key="2">
    <source>
        <dbReference type="EMBL" id="CAG8738485.1"/>
    </source>
</evidence>
<keyword evidence="1" id="KW-0812">Transmembrane</keyword>
<evidence type="ECO:0000256" key="1">
    <source>
        <dbReference type="SAM" id="Phobius"/>
    </source>
</evidence>
<feature type="transmembrane region" description="Helical" evidence="1">
    <location>
        <begin position="12"/>
        <end position="33"/>
    </location>
</feature>